<evidence type="ECO:0000256" key="3">
    <source>
        <dbReference type="ARBA" id="ARBA00022692"/>
    </source>
</evidence>
<feature type="transmembrane region" description="Helical" evidence="7">
    <location>
        <begin position="112"/>
        <end position="134"/>
    </location>
</feature>
<dbReference type="PROSITE" id="PS01022">
    <property type="entry name" value="PTR2_1"/>
    <property type="match status" value="1"/>
</dbReference>
<dbReference type="Pfam" id="PF00854">
    <property type="entry name" value="PTR2"/>
    <property type="match status" value="2"/>
</dbReference>
<evidence type="ECO:0000313" key="8">
    <source>
        <dbReference type="EMBL" id="GFY68908.1"/>
    </source>
</evidence>
<dbReference type="GO" id="GO:0006857">
    <property type="term" value="P:oligopeptide transport"/>
    <property type="evidence" value="ECO:0007669"/>
    <property type="project" value="InterPro"/>
</dbReference>
<comment type="subcellular location">
    <subcellularLocation>
        <location evidence="1">Membrane</location>
        <topology evidence="1">Multi-pass membrane protein</topology>
    </subcellularLocation>
</comment>
<evidence type="ECO:0000313" key="9">
    <source>
        <dbReference type="Proteomes" id="UP000886998"/>
    </source>
</evidence>
<feature type="transmembrane region" description="Helical" evidence="7">
    <location>
        <begin position="66"/>
        <end position="91"/>
    </location>
</feature>
<dbReference type="OrthoDB" id="6417716at2759"/>
<dbReference type="Gene3D" id="1.20.1250.20">
    <property type="entry name" value="MFS general substrate transporter like domains"/>
    <property type="match status" value="3"/>
</dbReference>
<gene>
    <name evidence="8" type="primary">slc15a2</name>
    <name evidence="8" type="ORF">TNIN_182131</name>
</gene>
<feature type="transmembrane region" description="Helical" evidence="7">
    <location>
        <begin position="516"/>
        <end position="533"/>
    </location>
</feature>
<keyword evidence="4" id="KW-0653">Protein transport</keyword>
<evidence type="ECO:0000256" key="6">
    <source>
        <dbReference type="ARBA" id="ARBA00023136"/>
    </source>
</evidence>
<feature type="transmembrane region" description="Helical" evidence="7">
    <location>
        <begin position="12"/>
        <end position="31"/>
    </location>
</feature>
<keyword evidence="4" id="KW-0813">Transport</keyword>
<reference evidence="8" key="1">
    <citation type="submission" date="2020-08" db="EMBL/GenBank/DDBJ databases">
        <title>Multicomponent nature underlies the extraordinary mechanical properties of spider dragline silk.</title>
        <authorList>
            <person name="Kono N."/>
            <person name="Nakamura H."/>
            <person name="Mori M."/>
            <person name="Yoshida Y."/>
            <person name="Ohtoshi R."/>
            <person name="Malay A.D."/>
            <person name="Moran D.A.P."/>
            <person name="Tomita M."/>
            <person name="Numata K."/>
            <person name="Arakawa K."/>
        </authorList>
    </citation>
    <scope>NUCLEOTIDE SEQUENCE</scope>
</reference>
<comment type="similarity">
    <text evidence="2">Belongs to the major facilitator superfamily. Proton-dependent oligopeptide transporter (POT/PTR) (TC 2.A.17) family.</text>
</comment>
<keyword evidence="9" id="KW-1185">Reference proteome</keyword>
<feature type="transmembrane region" description="Helical" evidence="7">
    <location>
        <begin position="214"/>
        <end position="237"/>
    </location>
</feature>
<comment type="caution">
    <text evidence="8">The sequence shown here is derived from an EMBL/GenBank/DDBJ whole genome shotgun (WGS) entry which is preliminary data.</text>
</comment>
<dbReference type="GO" id="GO:0022857">
    <property type="term" value="F:transmembrane transporter activity"/>
    <property type="evidence" value="ECO:0007669"/>
    <property type="project" value="InterPro"/>
</dbReference>
<feature type="transmembrane region" description="Helical" evidence="7">
    <location>
        <begin position="477"/>
        <end position="496"/>
    </location>
</feature>
<protein>
    <submittedName>
        <fullName evidence="8">Solute carrier family 15 member 2</fullName>
    </submittedName>
</protein>
<dbReference type="InterPro" id="IPR036259">
    <property type="entry name" value="MFS_trans_sf"/>
</dbReference>
<keyword evidence="6 7" id="KW-0472">Membrane</keyword>
<feature type="transmembrane region" description="Helical" evidence="7">
    <location>
        <begin position="545"/>
        <end position="569"/>
    </location>
</feature>
<keyword evidence="3 7" id="KW-0812">Transmembrane</keyword>
<evidence type="ECO:0000256" key="4">
    <source>
        <dbReference type="ARBA" id="ARBA00022856"/>
    </source>
</evidence>
<dbReference type="SUPFAM" id="SSF103473">
    <property type="entry name" value="MFS general substrate transporter"/>
    <property type="match status" value="1"/>
</dbReference>
<evidence type="ECO:0000256" key="1">
    <source>
        <dbReference type="ARBA" id="ARBA00004141"/>
    </source>
</evidence>
<evidence type="ECO:0000256" key="7">
    <source>
        <dbReference type="SAM" id="Phobius"/>
    </source>
</evidence>
<evidence type="ECO:0000256" key="5">
    <source>
        <dbReference type="ARBA" id="ARBA00022989"/>
    </source>
</evidence>
<keyword evidence="5 7" id="KW-1133">Transmembrane helix</keyword>
<accession>A0A8X6YDY6</accession>
<dbReference type="Proteomes" id="UP000886998">
    <property type="component" value="Unassembled WGS sequence"/>
</dbReference>
<dbReference type="PANTHER" id="PTHR11654">
    <property type="entry name" value="OLIGOPEPTIDE TRANSPORTER-RELATED"/>
    <property type="match status" value="1"/>
</dbReference>
<dbReference type="AlphaFoldDB" id="A0A8X6YDY6"/>
<dbReference type="EMBL" id="BMAV01017341">
    <property type="protein sequence ID" value="GFY68908.1"/>
    <property type="molecule type" value="Genomic_DNA"/>
</dbReference>
<feature type="transmembrane region" description="Helical" evidence="7">
    <location>
        <begin position="168"/>
        <end position="188"/>
    </location>
</feature>
<keyword evidence="4" id="KW-0571">Peptide transport</keyword>
<dbReference type="InterPro" id="IPR000109">
    <property type="entry name" value="POT_fam"/>
</dbReference>
<evidence type="ECO:0000256" key="2">
    <source>
        <dbReference type="ARBA" id="ARBA00005982"/>
    </source>
</evidence>
<name>A0A8X6YDY6_9ARAC</name>
<dbReference type="InterPro" id="IPR018456">
    <property type="entry name" value="PTR2_symporter_CS"/>
</dbReference>
<sequence length="572" mass="65321">MPNEDQRSKYPCVIALILLIGFSEKFCFFSYRTILKEFLQLKLGFDEGVAVSILRYFKILSYFTPLLGGIIADMWLGCFWTIFFASILHALGNSLVSLSTLILSWKLVKYSTLFGLFTFAIGTGGLQPCVLSLGGDQFQNNQVRGREQKNHWLDHADDKYDEALILDIKSFIGIIWIYLPLPFFWTLYEKQSSVWMQQAEEMSQQFRELRPPPLLIQIINLVLVAILIPVFDCILYPCLSKFGLCRTDLQKMTVGGCLSSIAFIMAGFTQMYIDTTSYSGFQNLGDIVVINNCPCEIIGEDKEIYSLKNFGGSFQMNSHSGMSDEWFIKPTNCGAFNIPPIFKIKMVTLSSDKLYEGEESVSSRPSDDKASVTMHFNSTFLKKDFSFDFHYVKTIHVVRSKELNRPFKVIKIDYNSVPLSMRNLFFILNDNRDDEQSNKCEKVPKGATYIAAYNQNSNKCHGFFSSFLFYRKLQISILYQIPQIVFLSCGEVMFSVTGLKFTYSQAPSSLKSVVQAIWLVTNGIGNVIVIILDEAMEIHDQSNQYFVYAAIMFMSMMVFACLGHLYIYVDRE</sequence>
<proteinExistence type="inferred from homology"/>
<organism evidence="8 9">
    <name type="scientific">Trichonephila inaurata madagascariensis</name>
    <dbReference type="NCBI Taxonomy" id="2747483"/>
    <lineage>
        <taxon>Eukaryota</taxon>
        <taxon>Metazoa</taxon>
        <taxon>Ecdysozoa</taxon>
        <taxon>Arthropoda</taxon>
        <taxon>Chelicerata</taxon>
        <taxon>Arachnida</taxon>
        <taxon>Araneae</taxon>
        <taxon>Araneomorphae</taxon>
        <taxon>Entelegynae</taxon>
        <taxon>Araneoidea</taxon>
        <taxon>Nephilidae</taxon>
        <taxon>Trichonephila</taxon>
        <taxon>Trichonephila inaurata</taxon>
    </lineage>
</organism>
<dbReference type="GO" id="GO:0016020">
    <property type="term" value="C:membrane"/>
    <property type="evidence" value="ECO:0007669"/>
    <property type="project" value="UniProtKB-SubCell"/>
</dbReference>